<sequence length="39" mass="4317">MNFQTGAVKAVGLNRQVMERLLGSILFEPTKVSNVQVIK</sequence>
<dbReference type="Proteomes" id="UP001295469">
    <property type="component" value="Chromosome C03"/>
</dbReference>
<proteinExistence type="predicted"/>
<accession>A0A816IDW3</accession>
<gene>
    <name evidence="1" type="ORF">DARMORV10_C03P35400.1</name>
</gene>
<organism evidence="1">
    <name type="scientific">Brassica napus</name>
    <name type="common">Rape</name>
    <dbReference type="NCBI Taxonomy" id="3708"/>
    <lineage>
        <taxon>Eukaryota</taxon>
        <taxon>Viridiplantae</taxon>
        <taxon>Streptophyta</taxon>
        <taxon>Embryophyta</taxon>
        <taxon>Tracheophyta</taxon>
        <taxon>Spermatophyta</taxon>
        <taxon>Magnoliopsida</taxon>
        <taxon>eudicotyledons</taxon>
        <taxon>Gunneridae</taxon>
        <taxon>Pentapetalae</taxon>
        <taxon>rosids</taxon>
        <taxon>malvids</taxon>
        <taxon>Brassicales</taxon>
        <taxon>Brassicaceae</taxon>
        <taxon>Brassiceae</taxon>
        <taxon>Brassica</taxon>
    </lineage>
</organism>
<name>A0A816IDW3_BRANA</name>
<protein>
    <submittedName>
        <fullName evidence="1">(rape) hypothetical protein</fullName>
    </submittedName>
</protein>
<reference evidence="1" key="1">
    <citation type="submission" date="2021-01" db="EMBL/GenBank/DDBJ databases">
        <authorList>
            <consortium name="Genoscope - CEA"/>
            <person name="William W."/>
        </authorList>
    </citation>
    <scope>NUCLEOTIDE SEQUENCE</scope>
</reference>
<dbReference type="EMBL" id="HG994367">
    <property type="protein sequence ID" value="CAF1702338.1"/>
    <property type="molecule type" value="Genomic_DNA"/>
</dbReference>
<dbReference type="AlphaFoldDB" id="A0A816IDW3"/>
<evidence type="ECO:0000313" key="1">
    <source>
        <dbReference type="EMBL" id="CAF1702338.1"/>
    </source>
</evidence>